<sequence>MLAMPFTFAKNQRKQSAFLAYSFMMNYNPALFYTLNLTQLEAKQCQFLLKQFKA</sequence>
<name>A0A4V7IBV8_BIBTR</name>
<dbReference type="AlphaFoldDB" id="A0A4V7IBV8"/>
<reference evidence="1 2" key="1">
    <citation type="journal article" date="2014" name="Genome Announc.">
        <title>Complete Closed Genome Sequences of Three Bibersteinia trehalosi Nasopharyngeal Isolates from Cattle with Shipping Fever.</title>
        <authorList>
            <person name="Harhay G.P."/>
            <person name="McVey D.S."/>
            <person name="Koren S."/>
            <person name="Phillippy A.M."/>
            <person name="Bono J."/>
            <person name="Harhay D.M."/>
            <person name="Clawson M.L."/>
            <person name="Heaton M.P."/>
            <person name="Chitko-McKown C.G."/>
            <person name="Korlach J."/>
            <person name="Smith T.P."/>
        </authorList>
    </citation>
    <scope>NUCLEOTIDE SEQUENCE [LARGE SCALE GENOMIC DNA]</scope>
    <source>
        <strain evidence="1 2">USDA-ARS-USMARC-188</strain>
    </source>
</reference>
<dbReference type="Proteomes" id="UP000019091">
    <property type="component" value="Chromosome"/>
</dbReference>
<dbReference type="EMBL" id="CP006954">
    <property type="protein sequence ID" value="AHG82412.1"/>
    <property type="molecule type" value="Genomic_DNA"/>
</dbReference>
<evidence type="ECO:0000313" key="2">
    <source>
        <dbReference type="Proteomes" id="UP000019091"/>
    </source>
</evidence>
<protein>
    <submittedName>
        <fullName evidence="1">Uncharacterized protein</fullName>
    </submittedName>
</protein>
<proteinExistence type="predicted"/>
<dbReference type="KEGG" id="btre:F542_16970"/>
<organism evidence="1 2">
    <name type="scientific">Bibersteinia trehalosi USDA-ARS-USMARC-188</name>
    <dbReference type="NCBI Taxonomy" id="1263829"/>
    <lineage>
        <taxon>Bacteria</taxon>
        <taxon>Pseudomonadati</taxon>
        <taxon>Pseudomonadota</taxon>
        <taxon>Gammaproteobacteria</taxon>
        <taxon>Pasteurellales</taxon>
        <taxon>Pasteurellaceae</taxon>
        <taxon>Bibersteinia</taxon>
    </lineage>
</organism>
<accession>A0A4V7IBV8</accession>
<evidence type="ECO:0000313" key="1">
    <source>
        <dbReference type="EMBL" id="AHG82412.1"/>
    </source>
</evidence>
<gene>
    <name evidence="1" type="ORF">F542_16970</name>
</gene>